<name>A0A5C6B6J0_9PLAN</name>
<protein>
    <recommendedName>
        <fullName evidence="1">HTH cro/C1-type domain-containing protein</fullName>
    </recommendedName>
</protein>
<evidence type="ECO:0000259" key="1">
    <source>
        <dbReference type="Pfam" id="PF13443"/>
    </source>
</evidence>
<dbReference type="InterPro" id="IPR001387">
    <property type="entry name" value="Cro/C1-type_HTH"/>
</dbReference>
<comment type="caution">
    <text evidence="2">The sequence shown here is derived from an EMBL/GenBank/DDBJ whole genome shotgun (WGS) entry which is preliminary data.</text>
</comment>
<reference evidence="2 3" key="1">
    <citation type="submission" date="2019-02" db="EMBL/GenBank/DDBJ databases">
        <title>Deep-cultivation of Planctomycetes and their phenomic and genomic characterization uncovers novel biology.</title>
        <authorList>
            <person name="Wiegand S."/>
            <person name="Jogler M."/>
            <person name="Boedeker C."/>
            <person name="Pinto D."/>
            <person name="Vollmers J."/>
            <person name="Rivas-Marin E."/>
            <person name="Kohn T."/>
            <person name="Peeters S.H."/>
            <person name="Heuer A."/>
            <person name="Rast P."/>
            <person name="Oberbeckmann S."/>
            <person name="Bunk B."/>
            <person name="Jeske O."/>
            <person name="Meyerdierks A."/>
            <person name="Storesund J.E."/>
            <person name="Kallscheuer N."/>
            <person name="Luecker S."/>
            <person name="Lage O.M."/>
            <person name="Pohl T."/>
            <person name="Merkel B.J."/>
            <person name="Hornburger P."/>
            <person name="Mueller R.-W."/>
            <person name="Bruemmer F."/>
            <person name="Labrenz M."/>
            <person name="Spormann A.M."/>
            <person name="Op Den Camp H."/>
            <person name="Overmann J."/>
            <person name="Amann R."/>
            <person name="Jetten M.S.M."/>
            <person name="Mascher T."/>
            <person name="Medema M.H."/>
            <person name="Devos D.P."/>
            <person name="Kaster A.-K."/>
            <person name="Ovreas L."/>
            <person name="Rohde M."/>
            <person name="Galperin M.Y."/>
            <person name="Jogler C."/>
        </authorList>
    </citation>
    <scope>NUCLEOTIDE SEQUENCE [LARGE SCALE GENOMIC DNA]</scope>
    <source>
        <strain evidence="2 3">CA54</strain>
    </source>
</reference>
<dbReference type="GO" id="GO:0003677">
    <property type="term" value="F:DNA binding"/>
    <property type="evidence" value="ECO:0007669"/>
    <property type="project" value="InterPro"/>
</dbReference>
<organism evidence="2 3">
    <name type="scientific">Symmachiella macrocystis</name>
    <dbReference type="NCBI Taxonomy" id="2527985"/>
    <lineage>
        <taxon>Bacteria</taxon>
        <taxon>Pseudomonadati</taxon>
        <taxon>Planctomycetota</taxon>
        <taxon>Planctomycetia</taxon>
        <taxon>Planctomycetales</taxon>
        <taxon>Planctomycetaceae</taxon>
        <taxon>Symmachiella</taxon>
    </lineage>
</organism>
<sequence>MKLTDQLRQAIDDCGLSRYEIARQTDIDESALAKFYNGHRGLSMESLNALGAFLQLTVHMGRNPKPKRK</sequence>
<dbReference type="EMBL" id="SJPP01000003">
    <property type="protein sequence ID" value="TWU06876.1"/>
    <property type="molecule type" value="Genomic_DNA"/>
</dbReference>
<proteinExistence type="predicted"/>
<dbReference type="Pfam" id="PF13443">
    <property type="entry name" value="HTH_26"/>
    <property type="match status" value="1"/>
</dbReference>
<dbReference type="InterPro" id="IPR010982">
    <property type="entry name" value="Lambda_DNA-bd_dom_sf"/>
</dbReference>
<feature type="domain" description="HTH cro/C1-type" evidence="1">
    <location>
        <begin position="7"/>
        <end position="57"/>
    </location>
</feature>
<dbReference type="SUPFAM" id="SSF47413">
    <property type="entry name" value="lambda repressor-like DNA-binding domains"/>
    <property type="match status" value="1"/>
</dbReference>
<dbReference type="AlphaFoldDB" id="A0A5C6B6J0"/>
<dbReference type="Proteomes" id="UP000320735">
    <property type="component" value="Unassembled WGS sequence"/>
</dbReference>
<keyword evidence="3" id="KW-1185">Reference proteome</keyword>
<evidence type="ECO:0000313" key="3">
    <source>
        <dbReference type="Proteomes" id="UP000320735"/>
    </source>
</evidence>
<accession>A0A5C6B6J0</accession>
<evidence type="ECO:0000313" key="2">
    <source>
        <dbReference type="EMBL" id="TWU06876.1"/>
    </source>
</evidence>
<gene>
    <name evidence="2" type="ORF">CA54_52780</name>
</gene>
<dbReference type="Gene3D" id="1.10.260.40">
    <property type="entry name" value="lambda repressor-like DNA-binding domains"/>
    <property type="match status" value="1"/>
</dbReference>
<dbReference type="CDD" id="cd00093">
    <property type="entry name" value="HTH_XRE"/>
    <property type="match status" value="1"/>
</dbReference>
<dbReference type="RefSeq" id="WP_197532814.1">
    <property type="nucleotide sequence ID" value="NZ_SJPP01000003.1"/>
</dbReference>